<keyword evidence="4" id="KW-0812">Transmembrane</keyword>
<dbReference type="PANTHER" id="PTHR11730:SF6">
    <property type="entry name" value="AMMONIUM TRANSPORTER"/>
    <property type="match status" value="1"/>
</dbReference>
<dbReference type="InParanoid" id="K1QHC1"/>
<reference evidence="9" key="1">
    <citation type="journal article" date="2012" name="Nature">
        <title>The oyster genome reveals stress adaptation and complexity of shell formation.</title>
        <authorList>
            <person name="Zhang G."/>
            <person name="Fang X."/>
            <person name="Guo X."/>
            <person name="Li L."/>
            <person name="Luo R."/>
            <person name="Xu F."/>
            <person name="Yang P."/>
            <person name="Zhang L."/>
            <person name="Wang X."/>
            <person name="Qi H."/>
            <person name="Xiong Z."/>
            <person name="Que H."/>
            <person name="Xie Y."/>
            <person name="Holland P.W."/>
            <person name="Paps J."/>
            <person name="Zhu Y."/>
            <person name="Wu F."/>
            <person name="Chen Y."/>
            <person name="Wang J."/>
            <person name="Peng C."/>
            <person name="Meng J."/>
            <person name="Yang L."/>
            <person name="Liu J."/>
            <person name="Wen B."/>
            <person name="Zhang N."/>
            <person name="Huang Z."/>
            <person name="Zhu Q."/>
            <person name="Feng Y."/>
            <person name="Mount A."/>
            <person name="Hedgecock D."/>
            <person name="Xu Z."/>
            <person name="Liu Y."/>
            <person name="Domazet-Loso T."/>
            <person name="Du Y."/>
            <person name="Sun X."/>
            <person name="Zhang S."/>
            <person name="Liu B."/>
            <person name="Cheng P."/>
            <person name="Jiang X."/>
            <person name="Li J."/>
            <person name="Fan D."/>
            <person name="Wang W."/>
            <person name="Fu W."/>
            <person name="Wang T."/>
            <person name="Wang B."/>
            <person name="Zhang J."/>
            <person name="Peng Z."/>
            <person name="Li Y."/>
            <person name="Li N."/>
            <person name="Wang J."/>
            <person name="Chen M."/>
            <person name="He Y."/>
            <person name="Tan F."/>
            <person name="Song X."/>
            <person name="Zheng Q."/>
            <person name="Huang R."/>
            <person name="Yang H."/>
            <person name="Du X."/>
            <person name="Chen L."/>
            <person name="Yang M."/>
            <person name="Gaffney P.M."/>
            <person name="Wang S."/>
            <person name="Luo L."/>
            <person name="She Z."/>
            <person name="Ming Y."/>
            <person name="Huang W."/>
            <person name="Zhang S."/>
            <person name="Huang B."/>
            <person name="Zhang Y."/>
            <person name="Qu T."/>
            <person name="Ni P."/>
            <person name="Miao G."/>
            <person name="Wang J."/>
            <person name="Wang Q."/>
            <person name="Steinberg C.E."/>
            <person name="Wang H."/>
            <person name="Li N."/>
            <person name="Qian L."/>
            <person name="Zhang G."/>
            <person name="Li Y."/>
            <person name="Yang H."/>
            <person name="Liu X."/>
            <person name="Wang J."/>
            <person name="Yin Y."/>
            <person name="Wang J."/>
        </authorList>
    </citation>
    <scope>NUCLEOTIDE SEQUENCE [LARGE SCALE GENOMIC DNA]</scope>
    <source>
        <strain evidence="9">05x7-T-G4-1.051#20</strain>
    </source>
</reference>
<keyword evidence="5" id="KW-1133">Transmembrane helix</keyword>
<dbReference type="Pfam" id="PF00909">
    <property type="entry name" value="Ammonium_transp"/>
    <property type="match status" value="2"/>
</dbReference>
<dbReference type="HOGENOM" id="CLU_325780_0_0_1"/>
<dbReference type="InterPro" id="IPR018047">
    <property type="entry name" value="Ammonium_transpt_CS"/>
</dbReference>
<evidence type="ECO:0000256" key="7">
    <source>
        <dbReference type="ARBA" id="ARBA00023177"/>
    </source>
</evidence>
<dbReference type="Gene3D" id="1.10.3430.10">
    <property type="entry name" value="Ammonium transporter AmtB like domains"/>
    <property type="match status" value="3"/>
</dbReference>
<evidence type="ECO:0000259" key="8">
    <source>
        <dbReference type="Pfam" id="PF00909"/>
    </source>
</evidence>
<dbReference type="GO" id="GO:0008519">
    <property type="term" value="F:ammonium channel activity"/>
    <property type="evidence" value="ECO:0007669"/>
    <property type="project" value="InterPro"/>
</dbReference>
<keyword evidence="3" id="KW-0813">Transport</keyword>
<dbReference type="GO" id="GO:0097272">
    <property type="term" value="P:ammonium homeostasis"/>
    <property type="evidence" value="ECO:0007669"/>
    <property type="project" value="TreeGrafter"/>
</dbReference>
<dbReference type="SUPFAM" id="SSF111352">
    <property type="entry name" value="Ammonium transporter"/>
    <property type="match status" value="2"/>
</dbReference>
<keyword evidence="6" id="KW-0472">Membrane</keyword>
<dbReference type="AlphaFoldDB" id="K1QHC1"/>
<evidence type="ECO:0000256" key="3">
    <source>
        <dbReference type="ARBA" id="ARBA00022448"/>
    </source>
</evidence>
<name>K1QHC1_MAGGI</name>
<protein>
    <submittedName>
        <fullName evidence="9">Putative ammonium transporter 1</fullName>
    </submittedName>
</protein>
<dbReference type="GO" id="GO:0005886">
    <property type="term" value="C:plasma membrane"/>
    <property type="evidence" value="ECO:0007669"/>
    <property type="project" value="TreeGrafter"/>
</dbReference>
<evidence type="ECO:0000256" key="6">
    <source>
        <dbReference type="ARBA" id="ARBA00023136"/>
    </source>
</evidence>
<dbReference type="EMBL" id="JH816720">
    <property type="protein sequence ID" value="EKC28220.1"/>
    <property type="molecule type" value="Genomic_DNA"/>
</dbReference>
<feature type="domain" description="Ammonium transporter AmtB-like" evidence="8">
    <location>
        <begin position="13"/>
        <end position="396"/>
    </location>
</feature>
<evidence type="ECO:0000256" key="4">
    <source>
        <dbReference type="ARBA" id="ARBA00022692"/>
    </source>
</evidence>
<dbReference type="InterPro" id="IPR024041">
    <property type="entry name" value="NH4_transpt_AmtB-like_dom"/>
</dbReference>
<feature type="domain" description="Ammonium transporter AmtB-like" evidence="8">
    <location>
        <begin position="595"/>
        <end position="832"/>
    </location>
</feature>
<gene>
    <name evidence="9" type="ORF">CGI_10009088</name>
</gene>
<comment type="subcellular location">
    <subcellularLocation>
        <location evidence="1">Membrane</location>
        <topology evidence="1">Multi-pass membrane protein</topology>
    </subcellularLocation>
</comment>
<dbReference type="PROSITE" id="PS01219">
    <property type="entry name" value="AMMONIUM_TRANSP"/>
    <property type="match status" value="1"/>
</dbReference>
<evidence type="ECO:0000313" key="9">
    <source>
        <dbReference type="EMBL" id="EKC28220.1"/>
    </source>
</evidence>
<evidence type="ECO:0000256" key="1">
    <source>
        <dbReference type="ARBA" id="ARBA00004141"/>
    </source>
</evidence>
<evidence type="ECO:0000256" key="5">
    <source>
        <dbReference type="ARBA" id="ARBA00022989"/>
    </source>
</evidence>
<sequence>MDSWTEYDWCLFSIATTAVGFLFIQCGLTLLEAGTVRSRAAKRIVIRNIVLLVISGAAFWLVGYTLAYSDGGDADKLIGFTFFTSSHLSPLSLIYIPYTAIASTIAYGAVAERCSVVAYLVYTVFISGFIQPVVTHWAWHTSGWLFVGERERYYKLNGIGFQDWAGGGVIYVAGGIAALTGALVVGPRNDRFRNSSGTVVPIRNHSVTVATVGGCFLLLGMLAINGGPRHLLTDIGDVLPKYVTNKVISSTGAAFTSLLLYRIFEESWSLLVLINGAITGMVAISAGCDVYEYYAACIVGILAAVVYRLFSITLVRVRIDDPLDASAVYFGGGSWGLIALAFFDNSKGIFLGWQCVGMASIAVWTALLSGLAFGLLRCFGILRVSTEVEERVSHSTTFSNEAFDGEVERHTREEHTANTERLDETDNGHPTSPWYMHWYNNPTYLGRPGQKLDKFRYLCLHRPFTPLEEKGGNKPHIHYFLYAWANQVKDSQDSSHSPTVFSVLLFISLSFSYSLEINVSLFLSTVLQLGFVIREVGAVRISDTKRIIIRHFVNLLISGVVNCSLGYVLAFSDGGVADKFVGKTIYYDPNKFWNYDDAGSGAVHVMGGIAALMGAMMIGPRTGRFEPSLKKDFNDRCHSVPIAVSGGILLLIGFVGFIWGCREPFGVYHNRQFTEVFLTNPFVSSFIAAFTSLLINRYFGKKWSLFVAINGALTGMIAISAGNDFFEPYAAATIGLNAAIVYRAYSVLLVRFGIDDPLDVVSVHFGGGSWGLIAVAFFHRSKGLLHAWNSQSALILGWQMIGMIAIAVWTAVLSGIMFGILRFFGILRVRDEVCDEVQNEGFANPVYELEDIETEDLETVDITVDGEDLPKAHKYGQHSVGDVHL</sequence>
<dbReference type="PANTHER" id="PTHR11730">
    <property type="entry name" value="AMMONIUM TRANSPORTER"/>
    <property type="match status" value="1"/>
</dbReference>
<accession>K1QHC1</accession>
<evidence type="ECO:0000256" key="2">
    <source>
        <dbReference type="ARBA" id="ARBA00005887"/>
    </source>
</evidence>
<organism evidence="9">
    <name type="scientific">Magallana gigas</name>
    <name type="common">Pacific oyster</name>
    <name type="synonym">Crassostrea gigas</name>
    <dbReference type="NCBI Taxonomy" id="29159"/>
    <lineage>
        <taxon>Eukaryota</taxon>
        <taxon>Metazoa</taxon>
        <taxon>Spiralia</taxon>
        <taxon>Lophotrochozoa</taxon>
        <taxon>Mollusca</taxon>
        <taxon>Bivalvia</taxon>
        <taxon>Autobranchia</taxon>
        <taxon>Pteriomorphia</taxon>
        <taxon>Ostreida</taxon>
        <taxon>Ostreoidea</taxon>
        <taxon>Ostreidae</taxon>
        <taxon>Magallana</taxon>
    </lineage>
</organism>
<proteinExistence type="inferred from homology"/>
<dbReference type="InterPro" id="IPR029020">
    <property type="entry name" value="Ammonium/urea_transptr"/>
</dbReference>
<keyword evidence="7" id="KW-0924">Ammonia transport</keyword>
<comment type="similarity">
    <text evidence="2">Belongs to the ammonia transporter channel (TC 1.A.11.2) family.</text>
</comment>